<dbReference type="GeneID" id="70296945"/>
<dbReference type="PANTHER" id="PTHR11616">
    <property type="entry name" value="SODIUM/CHLORIDE DEPENDENT TRANSPORTER"/>
    <property type="match status" value="1"/>
</dbReference>
<feature type="transmembrane region" description="Helical" evidence="7">
    <location>
        <begin position="60"/>
        <end position="82"/>
    </location>
</feature>
<dbReference type="InterPro" id="IPR037272">
    <property type="entry name" value="SNS_sf"/>
</dbReference>
<dbReference type="RefSeq" id="XP_046117353.1">
    <property type="nucleotide sequence ID" value="XM_046266042.1"/>
</dbReference>
<feature type="transmembrane region" description="Helical" evidence="7">
    <location>
        <begin position="29"/>
        <end position="48"/>
    </location>
</feature>
<feature type="transmembrane region" description="Helical" evidence="7">
    <location>
        <begin position="210"/>
        <end position="229"/>
    </location>
</feature>
<dbReference type="Pfam" id="PF00209">
    <property type="entry name" value="SNF"/>
    <property type="match status" value="2"/>
</dbReference>
<evidence type="ECO:0000256" key="3">
    <source>
        <dbReference type="ARBA" id="ARBA00022692"/>
    </source>
</evidence>
<reference evidence="8" key="1">
    <citation type="journal article" date="2021" name="IMA Fungus">
        <title>Genomic characterization of three marine fungi, including Emericellopsis atlantica sp. nov. with signatures of a generalist lifestyle and marine biomass degradation.</title>
        <authorList>
            <person name="Hagestad O.C."/>
            <person name="Hou L."/>
            <person name="Andersen J.H."/>
            <person name="Hansen E.H."/>
            <person name="Altermark B."/>
            <person name="Li C."/>
            <person name="Kuhnert E."/>
            <person name="Cox R.J."/>
            <person name="Crous P.W."/>
            <person name="Spatafora J.W."/>
            <person name="Lail K."/>
            <person name="Amirebrahimi M."/>
            <person name="Lipzen A."/>
            <person name="Pangilinan J."/>
            <person name="Andreopoulos W."/>
            <person name="Hayes R.D."/>
            <person name="Ng V."/>
            <person name="Grigoriev I.V."/>
            <person name="Jackson S.A."/>
            <person name="Sutton T.D.S."/>
            <person name="Dobson A.D.W."/>
            <person name="Rama T."/>
        </authorList>
    </citation>
    <scope>NUCLEOTIDE SEQUENCE</scope>
    <source>
        <strain evidence="8">TS7</strain>
    </source>
</reference>
<dbReference type="PROSITE" id="PS50267">
    <property type="entry name" value="NA_NEUROTRAN_SYMP_3"/>
    <property type="match status" value="1"/>
</dbReference>
<dbReference type="Proteomes" id="UP000887229">
    <property type="component" value="Unassembled WGS sequence"/>
</dbReference>
<evidence type="ECO:0000313" key="9">
    <source>
        <dbReference type="Proteomes" id="UP000887229"/>
    </source>
</evidence>
<evidence type="ECO:0000256" key="1">
    <source>
        <dbReference type="ARBA" id="ARBA00004141"/>
    </source>
</evidence>
<dbReference type="OrthoDB" id="6581954at2759"/>
<evidence type="ECO:0000256" key="6">
    <source>
        <dbReference type="SAM" id="MobiDB-lite"/>
    </source>
</evidence>
<sequence>MGFGKKILHVLSPPGDKESDGRDKFPNRLSFILAAIGGAVGLGNVLRYPSVVFQNSGLQWFIPYLIALFFLGIPVLLLELSLGNAYRAGVVTSFNGMNRRARGVGLGVVLTGYMVVCYYVPILSWVMHYFRSSFQSPLPWDGRGTEFYMQDVIANKDPIPGEINAAGDVVRYTVYPGSGMVGETVGWTAFIWFCVWLSMFKGVGVTGRAIYFTMGLPIVMLIILLGRSASLDDAVVGIRYYFAEWHGGKLASGKIWQAACGQIFFSIGVGFGYFTTYSSYSSRFANIVQDTLIIAFSNSLFEIVAGFVVFSIVGFLGLNPNNPEDNAAVGTFTVGFLTYPLALSQMSGSNFFSVVWFLTIALLGISSSVALVESLITIVNESLLGNHVKRWKTATAIVIISFLISLVYCTQFGYYFLDAVDTWVNNITLLLIVWSEIVAMSVLYRKPDVCDQVGKLSFYLYTAAYVLSMFLGVVVGQAVSPGAGAGVGFGIFVVGTIASVLLARTPTSVAPRFFGRSALISKWWWLALYSTNQLRRDFNVILSHGGNWRIPFFWGPVLRYISAPILAIIASFAYPDFYARGRLDPLHICGFTFAHVALFFAVAGLIVPRAFDVFVQPDRRNESKITAAPQALMPGFVARVHEARNGVVHGEEAGTYDNTYDNGTEHFGHGHGNGKKLDG</sequence>
<comment type="caution">
    <text evidence="8">The sequence shown here is derived from an EMBL/GenBank/DDBJ whole genome shotgun (WGS) entry which is preliminary data.</text>
</comment>
<evidence type="ECO:0000256" key="5">
    <source>
        <dbReference type="ARBA" id="ARBA00023136"/>
    </source>
</evidence>
<keyword evidence="3 7" id="KW-0812">Transmembrane</keyword>
<dbReference type="GO" id="GO:0005886">
    <property type="term" value="C:plasma membrane"/>
    <property type="evidence" value="ECO:0007669"/>
    <property type="project" value="TreeGrafter"/>
</dbReference>
<dbReference type="SUPFAM" id="SSF161070">
    <property type="entry name" value="SNF-like"/>
    <property type="match status" value="1"/>
</dbReference>
<organism evidence="8 9">
    <name type="scientific">Emericellopsis atlantica</name>
    <dbReference type="NCBI Taxonomy" id="2614577"/>
    <lineage>
        <taxon>Eukaryota</taxon>
        <taxon>Fungi</taxon>
        <taxon>Dikarya</taxon>
        <taxon>Ascomycota</taxon>
        <taxon>Pezizomycotina</taxon>
        <taxon>Sordariomycetes</taxon>
        <taxon>Hypocreomycetidae</taxon>
        <taxon>Hypocreales</taxon>
        <taxon>Bionectriaceae</taxon>
        <taxon>Emericellopsis</taxon>
    </lineage>
</organism>
<dbReference type="PRINTS" id="PR00176">
    <property type="entry name" value="NANEUSMPORT"/>
</dbReference>
<keyword evidence="5 7" id="KW-0472">Membrane</keyword>
<protein>
    <submittedName>
        <fullName evidence="8">Creatine transporter</fullName>
    </submittedName>
</protein>
<dbReference type="PANTHER" id="PTHR11616:SF240">
    <property type="entry name" value="BLOATED TUBULES, ISOFORM B-RELATED"/>
    <property type="match status" value="1"/>
</dbReference>
<dbReference type="InterPro" id="IPR000175">
    <property type="entry name" value="Na/ntran_symport"/>
</dbReference>
<accession>A0A9P7ZJV2</accession>
<gene>
    <name evidence="8" type="ORF">F5Z01DRAFT_688257</name>
</gene>
<dbReference type="AlphaFoldDB" id="A0A9P7ZJV2"/>
<proteinExistence type="predicted"/>
<feature type="transmembrane region" description="Helical" evidence="7">
    <location>
        <begin position="552"/>
        <end position="574"/>
    </location>
</feature>
<dbReference type="CDD" id="cd11554">
    <property type="entry name" value="SLC6sbd_u2"/>
    <property type="match status" value="1"/>
</dbReference>
<keyword evidence="4 7" id="KW-1133">Transmembrane helix</keyword>
<feature type="transmembrane region" description="Helical" evidence="7">
    <location>
        <begin position="351"/>
        <end position="372"/>
    </location>
</feature>
<feature type="transmembrane region" description="Helical" evidence="7">
    <location>
        <begin position="103"/>
        <end position="130"/>
    </location>
</feature>
<feature type="transmembrane region" description="Helical" evidence="7">
    <location>
        <begin position="586"/>
        <end position="607"/>
    </location>
</feature>
<evidence type="ECO:0000313" key="8">
    <source>
        <dbReference type="EMBL" id="KAG9253429.1"/>
    </source>
</evidence>
<dbReference type="GO" id="GO:0035725">
    <property type="term" value="P:sodium ion transmembrane transport"/>
    <property type="evidence" value="ECO:0007669"/>
    <property type="project" value="TreeGrafter"/>
</dbReference>
<keyword evidence="9" id="KW-1185">Reference proteome</keyword>
<evidence type="ECO:0000256" key="2">
    <source>
        <dbReference type="ARBA" id="ARBA00022448"/>
    </source>
</evidence>
<dbReference type="EMBL" id="MU251257">
    <property type="protein sequence ID" value="KAG9253429.1"/>
    <property type="molecule type" value="Genomic_DNA"/>
</dbReference>
<feature type="transmembrane region" description="Helical" evidence="7">
    <location>
        <begin position="456"/>
        <end position="476"/>
    </location>
</feature>
<evidence type="ECO:0000256" key="4">
    <source>
        <dbReference type="ARBA" id="ARBA00022989"/>
    </source>
</evidence>
<comment type="subcellular location">
    <subcellularLocation>
        <location evidence="1">Membrane</location>
        <topology evidence="1">Multi-pass membrane protein</topology>
    </subcellularLocation>
</comment>
<keyword evidence="2" id="KW-0813">Transport</keyword>
<name>A0A9P7ZJV2_9HYPO</name>
<feature type="transmembrane region" description="Helical" evidence="7">
    <location>
        <begin position="423"/>
        <end position="444"/>
    </location>
</feature>
<feature type="transmembrane region" description="Helical" evidence="7">
    <location>
        <begin position="393"/>
        <end position="417"/>
    </location>
</feature>
<feature type="transmembrane region" description="Helical" evidence="7">
    <location>
        <begin position="482"/>
        <end position="501"/>
    </location>
</feature>
<feature type="transmembrane region" description="Helical" evidence="7">
    <location>
        <begin position="255"/>
        <end position="280"/>
    </location>
</feature>
<feature type="transmembrane region" description="Helical" evidence="7">
    <location>
        <begin position="185"/>
        <end position="203"/>
    </location>
</feature>
<feature type="transmembrane region" description="Helical" evidence="7">
    <location>
        <begin position="292"/>
        <end position="316"/>
    </location>
</feature>
<feature type="region of interest" description="Disordered" evidence="6">
    <location>
        <begin position="659"/>
        <end position="679"/>
    </location>
</feature>
<evidence type="ECO:0000256" key="7">
    <source>
        <dbReference type="SAM" id="Phobius"/>
    </source>
</evidence>